<comment type="subcellular location">
    <subcellularLocation>
        <location evidence="1">Nucleus</location>
    </subcellularLocation>
</comment>
<dbReference type="Gene3D" id="3.30.420.10">
    <property type="entry name" value="Ribonuclease H-like superfamily/Ribonuclease H"/>
    <property type="match status" value="1"/>
</dbReference>
<keyword evidence="4" id="KW-0862">Zinc</keyword>
<keyword evidence="2" id="KW-0479">Metal-binding</keyword>
<feature type="compositionally biased region" description="Pro residues" evidence="6">
    <location>
        <begin position="101"/>
        <end position="122"/>
    </location>
</feature>
<dbReference type="InterPro" id="IPR036397">
    <property type="entry name" value="RNaseH_sf"/>
</dbReference>
<dbReference type="Proteomes" id="UP000694844">
    <property type="component" value="Chromosome 10"/>
</dbReference>
<dbReference type="RefSeq" id="XP_022311922.1">
    <property type="nucleotide sequence ID" value="XM_022456214.1"/>
</dbReference>
<evidence type="ECO:0000256" key="4">
    <source>
        <dbReference type="ARBA" id="ARBA00022833"/>
    </source>
</evidence>
<dbReference type="GO" id="GO:0003676">
    <property type="term" value="F:nucleic acid binding"/>
    <property type="evidence" value="ECO:0007669"/>
    <property type="project" value="InterPro"/>
</dbReference>
<dbReference type="InterPro" id="IPR012337">
    <property type="entry name" value="RNaseH-like_sf"/>
</dbReference>
<name>A0A8B8C852_CRAVI</name>
<reference evidence="9" key="1">
    <citation type="submission" date="2025-08" db="UniProtKB">
        <authorList>
            <consortium name="RefSeq"/>
        </authorList>
    </citation>
    <scope>IDENTIFICATION</scope>
    <source>
        <tissue evidence="9">Whole sample</tissue>
    </source>
</reference>
<keyword evidence="8" id="KW-1185">Reference proteome</keyword>
<dbReference type="AlphaFoldDB" id="A0A8B8C852"/>
<evidence type="ECO:0000256" key="5">
    <source>
        <dbReference type="ARBA" id="ARBA00023242"/>
    </source>
</evidence>
<dbReference type="SUPFAM" id="SSF53098">
    <property type="entry name" value="Ribonuclease H-like"/>
    <property type="match status" value="1"/>
</dbReference>
<feature type="compositionally biased region" description="Basic residues" evidence="6">
    <location>
        <begin position="125"/>
        <end position="134"/>
    </location>
</feature>
<evidence type="ECO:0000313" key="9">
    <source>
        <dbReference type="RefSeq" id="XP_022311922.1"/>
    </source>
</evidence>
<dbReference type="InterPro" id="IPR019787">
    <property type="entry name" value="Znf_PHD-finger"/>
</dbReference>
<dbReference type="PANTHER" id="PTHR46174">
    <property type="entry name" value="CXXC-TYPE ZINC FINGER PROTEIN 1"/>
    <property type="match status" value="1"/>
</dbReference>
<dbReference type="PANTHER" id="PTHR46174:SF1">
    <property type="entry name" value="CXXC-TYPE ZINC FINGER PROTEIN 1"/>
    <property type="match status" value="1"/>
</dbReference>
<dbReference type="InterPro" id="IPR037869">
    <property type="entry name" value="Spp1/CFP1"/>
</dbReference>
<feature type="domain" description="PHD-type" evidence="7">
    <location>
        <begin position="156"/>
        <end position="200"/>
    </location>
</feature>
<evidence type="ECO:0000259" key="7">
    <source>
        <dbReference type="Pfam" id="PF00628"/>
    </source>
</evidence>
<organism evidence="8 9">
    <name type="scientific">Crassostrea virginica</name>
    <name type="common">Eastern oyster</name>
    <dbReference type="NCBI Taxonomy" id="6565"/>
    <lineage>
        <taxon>Eukaryota</taxon>
        <taxon>Metazoa</taxon>
        <taxon>Spiralia</taxon>
        <taxon>Lophotrochozoa</taxon>
        <taxon>Mollusca</taxon>
        <taxon>Bivalvia</taxon>
        <taxon>Autobranchia</taxon>
        <taxon>Pteriomorphia</taxon>
        <taxon>Ostreida</taxon>
        <taxon>Ostreoidea</taxon>
        <taxon>Ostreidae</taxon>
        <taxon>Crassostrea</taxon>
    </lineage>
</organism>
<proteinExistence type="predicted"/>
<dbReference type="InterPro" id="IPR013083">
    <property type="entry name" value="Znf_RING/FYVE/PHD"/>
</dbReference>
<dbReference type="KEGG" id="cvn:111117132"/>
<gene>
    <name evidence="9" type="primary">LOC111117132</name>
</gene>
<dbReference type="SUPFAM" id="SSF57903">
    <property type="entry name" value="FYVE/PHD zinc finger"/>
    <property type="match status" value="1"/>
</dbReference>
<dbReference type="GO" id="GO:0008270">
    <property type="term" value="F:zinc ion binding"/>
    <property type="evidence" value="ECO:0007669"/>
    <property type="project" value="UniProtKB-KW"/>
</dbReference>
<dbReference type="InterPro" id="IPR011011">
    <property type="entry name" value="Znf_FYVE_PHD"/>
</dbReference>
<dbReference type="GO" id="GO:0045893">
    <property type="term" value="P:positive regulation of DNA-templated transcription"/>
    <property type="evidence" value="ECO:0007669"/>
    <property type="project" value="TreeGrafter"/>
</dbReference>
<evidence type="ECO:0000256" key="2">
    <source>
        <dbReference type="ARBA" id="ARBA00022723"/>
    </source>
</evidence>
<evidence type="ECO:0000256" key="3">
    <source>
        <dbReference type="ARBA" id="ARBA00022771"/>
    </source>
</evidence>
<keyword evidence="3" id="KW-0863">Zinc-finger</keyword>
<feature type="compositionally biased region" description="Low complexity" evidence="6">
    <location>
        <begin position="138"/>
        <end position="150"/>
    </location>
</feature>
<dbReference type="Pfam" id="PF00628">
    <property type="entry name" value="PHD"/>
    <property type="match status" value="1"/>
</dbReference>
<dbReference type="OrthoDB" id="5876800at2759"/>
<protein>
    <submittedName>
        <fullName evidence="9">Nucleosome-remodeling factor subunit NURF301-like</fullName>
    </submittedName>
</protein>
<keyword evidence="5" id="KW-0539">Nucleus</keyword>
<evidence type="ECO:0000256" key="1">
    <source>
        <dbReference type="ARBA" id="ARBA00004123"/>
    </source>
</evidence>
<dbReference type="GO" id="GO:0048188">
    <property type="term" value="C:Set1C/COMPASS complex"/>
    <property type="evidence" value="ECO:0007669"/>
    <property type="project" value="InterPro"/>
</dbReference>
<accession>A0A8B8C852</accession>
<sequence>MLRDAENFVSTCDPCSRNKRPQRHARAEMLKYYAGAPMERVHLDFLGPLPRTARGNEYVLVMVDQFTKDIPLWLSRYREKFRSPKPEGEEAPVSPAKAGGEPPPPLSDSPVSSPPPGTPLEPPRPKFKRGRPRKVPGSSSTSTQSPDLSSDTDVYCLCCRPDDGRLMVQCDQCDGWIYGECVGVTTQEVADLDQYICPSCMGDGSRILCLFLPTAIHQTTRRYVLPPASRCRPRKMRLHVIETHLHPLFLREVPCAPDIMQAKKTVLDWLNLRLLGPFWR</sequence>
<evidence type="ECO:0000256" key="6">
    <source>
        <dbReference type="SAM" id="MobiDB-lite"/>
    </source>
</evidence>
<dbReference type="GeneID" id="111117132"/>
<dbReference type="Gene3D" id="3.30.40.10">
    <property type="entry name" value="Zinc/RING finger domain, C3HC4 (zinc finger)"/>
    <property type="match status" value="1"/>
</dbReference>
<evidence type="ECO:0000313" key="8">
    <source>
        <dbReference type="Proteomes" id="UP000694844"/>
    </source>
</evidence>
<feature type="region of interest" description="Disordered" evidence="6">
    <location>
        <begin position="83"/>
        <end position="150"/>
    </location>
</feature>